<dbReference type="Pfam" id="PF08240">
    <property type="entry name" value="ADH_N"/>
    <property type="match status" value="1"/>
</dbReference>
<dbReference type="EMBL" id="BAFF01000006">
    <property type="protein sequence ID" value="GAB52392.1"/>
    <property type="molecule type" value="Genomic_DNA"/>
</dbReference>
<evidence type="ECO:0000259" key="3">
    <source>
        <dbReference type="Pfam" id="PF08240"/>
    </source>
</evidence>
<organism evidence="4 5">
    <name type="scientific">Atlantibacter hermannii NBRC 105704</name>
    <dbReference type="NCBI Taxonomy" id="1115512"/>
    <lineage>
        <taxon>Bacteria</taxon>
        <taxon>Pseudomonadati</taxon>
        <taxon>Pseudomonadota</taxon>
        <taxon>Gammaproteobacteria</taxon>
        <taxon>Enterobacterales</taxon>
        <taxon>Enterobacteriaceae</taxon>
        <taxon>Atlantibacter</taxon>
    </lineage>
</organism>
<dbReference type="InterPro" id="IPR011032">
    <property type="entry name" value="GroES-like_sf"/>
</dbReference>
<accession>H5V2V6</accession>
<keyword evidence="1" id="KW-0560">Oxidoreductase</keyword>
<dbReference type="Gene3D" id="3.90.180.10">
    <property type="entry name" value="Medium-chain alcohol dehydrogenases, catalytic domain"/>
    <property type="match status" value="1"/>
</dbReference>
<dbReference type="AlphaFoldDB" id="H5V2V6"/>
<name>H5V2V6_ATLHE</name>
<reference evidence="4 5" key="1">
    <citation type="submission" date="2012-02" db="EMBL/GenBank/DDBJ databases">
        <title>Whole genome shotgun sequence of Escherichia hermannii NBRC 105704.</title>
        <authorList>
            <person name="Yoshida I."/>
            <person name="Hosoyama A."/>
            <person name="Tsuchikane K."/>
            <person name="Katsumata H."/>
            <person name="Yamazaki S."/>
            <person name="Fujita N."/>
        </authorList>
    </citation>
    <scope>NUCLEOTIDE SEQUENCE [LARGE SCALE GENOMIC DNA]</scope>
    <source>
        <strain evidence="4 5">NBRC 105704</strain>
    </source>
</reference>
<evidence type="ECO:0000259" key="2">
    <source>
        <dbReference type="Pfam" id="PF00107"/>
    </source>
</evidence>
<dbReference type="SUPFAM" id="SSF50129">
    <property type="entry name" value="GroES-like"/>
    <property type="match status" value="1"/>
</dbReference>
<dbReference type="CDD" id="cd08236">
    <property type="entry name" value="sugar_DH"/>
    <property type="match status" value="1"/>
</dbReference>
<dbReference type="PANTHER" id="PTHR43401">
    <property type="entry name" value="L-THREONINE 3-DEHYDROGENASE"/>
    <property type="match status" value="1"/>
</dbReference>
<dbReference type="GO" id="GO:0016491">
    <property type="term" value="F:oxidoreductase activity"/>
    <property type="evidence" value="ECO:0007669"/>
    <property type="project" value="UniProtKB-KW"/>
</dbReference>
<dbReference type="InterPro" id="IPR013149">
    <property type="entry name" value="ADH-like_C"/>
</dbReference>
<dbReference type="InterPro" id="IPR050129">
    <property type="entry name" value="Zn_alcohol_dh"/>
</dbReference>
<comment type="caution">
    <text evidence="4">The sequence shown here is derived from an EMBL/GenBank/DDBJ whole genome shotgun (WGS) entry which is preliminary data.</text>
</comment>
<gene>
    <name evidence="4" type="primary">gatD</name>
    <name evidence="4" type="ORF">EH105704_06_01670</name>
</gene>
<evidence type="ECO:0000313" key="5">
    <source>
        <dbReference type="Proteomes" id="UP000010297"/>
    </source>
</evidence>
<dbReference type="PANTHER" id="PTHR43401:SF2">
    <property type="entry name" value="L-THREONINE 3-DEHYDROGENASE"/>
    <property type="match status" value="1"/>
</dbReference>
<dbReference type="InterPro" id="IPR013154">
    <property type="entry name" value="ADH-like_N"/>
</dbReference>
<dbReference type="Gene3D" id="3.40.50.720">
    <property type="entry name" value="NAD(P)-binding Rossmann-like Domain"/>
    <property type="match status" value="1"/>
</dbReference>
<evidence type="ECO:0000256" key="1">
    <source>
        <dbReference type="ARBA" id="ARBA00023002"/>
    </source>
</evidence>
<keyword evidence="5" id="KW-1185">Reference proteome</keyword>
<dbReference type="eggNOG" id="COG1063">
    <property type="taxonomic scope" value="Bacteria"/>
</dbReference>
<protein>
    <submittedName>
        <fullName evidence="4">Galactitol-1-phosphate 5-dehydrogenase</fullName>
    </submittedName>
</protein>
<dbReference type="Pfam" id="PF00107">
    <property type="entry name" value="ADH_zinc_N"/>
    <property type="match status" value="1"/>
</dbReference>
<feature type="domain" description="Alcohol dehydrogenase-like N-terminal" evidence="3">
    <location>
        <begin position="27"/>
        <end position="135"/>
    </location>
</feature>
<evidence type="ECO:0000313" key="4">
    <source>
        <dbReference type="EMBL" id="GAB52392.1"/>
    </source>
</evidence>
<feature type="domain" description="Alcohol dehydrogenase-like C-terminal" evidence="2">
    <location>
        <begin position="174"/>
        <end position="297"/>
    </location>
</feature>
<dbReference type="InterPro" id="IPR036291">
    <property type="entry name" value="NAD(P)-bd_dom_sf"/>
</dbReference>
<sequence>MTTMKEIVIPQNNQLEIRETDIPEYGDYDVLVKVIYSGLCGSDIPRIFHHGAHFYPVRLGHEFSARVVATGSKVMSVKAGDHICCVPLIPNFAAPECQRGFYSLGKGYSFVGSRLPGGNAQYVTMPESSCFLLPEGVTPLQGAFFEPVTVGVHPILMAGGCQDKNVIVLGVGTIGLLAMQSAKALGAKSVTAVDINHDRLELAKQLGADHVINVAEDNALESAAFLADIHFDQLILETAGTPQTFKLALKIAGPRAQVALIGTLHKDLSMTYTEYEQILRKELLVFGSWMNYSAPFPGDEWRLTIDMFRSGQIQIDPLINCIVNEQEYVDQVMALQGGPANGKILLHWE</sequence>
<dbReference type="Proteomes" id="UP000010297">
    <property type="component" value="Unassembled WGS sequence"/>
</dbReference>
<proteinExistence type="predicted"/>
<dbReference type="SUPFAM" id="SSF51735">
    <property type="entry name" value="NAD(P)-binding Rossmann-fold domains"/>
    <property type="match status" value="1"/>
</dbReference>